<gene>
    <name evidence="1" type="ORF">EH243_15520</name>
</gene>
<name>A0A430KMS3_9GAMM</name>
<dbReference type="Proteomes" id="UP000283087">
    <property type="component" value="Unassembled WGS sequence"/>
</dbReference>
<dbReference type="RefSeq" id="WP_126159580.1">
    <property type="nucleotide sequence ID" value="NZ_RQXW01000017.1"/>
</dbReference>
<evidence type="ECO:0000313" key="1">
    <source>
        <dbReference type="EMBL" id="RTE64788.1"/>
    </source>
</evidence>
<organism evidence="1 2">
    <name type="scientific">Amphritea opalescens</name>
    <dbReference type="NCBI Taxonomy" id="2490544"/>
    <lineage>
        <taxon>Bacteria</taxon>
        <taxon>Pseudomonadati</taxon>
        <taxon>Pseudomonadota</taxon>
        <taxon>Gammaproteobacteria</taxon>
        <taxon>Oceanospirillales</taxon>
        <taxon>Oceanospirillaceae</taxon>
        <taxon>Amphritea</taxon>
    </lineage>
</organism>
<proteinExistence type="predicted"/>
<comment type="caution">
    <text evidence="1">The sequence shown here is derived from an EMBL/GenBank/DDBJ whole genome shotgun (WGS) entry which is preliminary data.</text>
</comment>
<accession>A0A430KMS3</accession>
<evidence type="ECO:0000313" key="2">
    <source>
        <dbReference type="Proteomes" id="UP000283087"/>
    </source>
</evidence>
<protein>
    <recommendedName>
        <fullName evidence="3">YCII-related domain-containing protein</fullName>
    </recommendedName>
</protein>
<reference evidence="1 2" key="1">
    <citation type="submission" date="2018-11" db="EMBL/GenBank/DDBJ databases">
        <title>The draft genome sequence of Amphritea opalescens ANRC-JH13T.</title>
        <authorList>
            <person name="Fang Z."/>
            <person name="Zhang Y."/>
            <person name="Han X."/>
        </authorList>
    </citation>
    <scope>NUCLEOTIDE SEQUENCE [LARGE SCALE GENOMIC DNA]</scope>
    <source>
        <strain evidence="1 2">ANRC-JH13</strain>
    </source>
</reference>
<dbReference type="EMBL" id="RQXW01000017">
    <property type="protein sequence ID" value="RTE64788.1"/>
    <property type="molecule type" value="Genomic_DNA"/>
</dbReference>
<dbReference type="AlphaFoldDB" id="A0A430KMS3"/>
<sequence>MSQYMVTYIGGDKPSTVEEGQQHYARYKEWLLSLGSCVVNPATPFKITHTVHPDGRISVGSASSMSGYTVLEMDSMALALAAVKDCPFLDINGTLEVSELIN</sequence>
<dbReference type="OrthoDB" id="5117987at2"/>
<keyword evidence="2" id="KW-1185">Reference proteome</keyword>
<evidence type="ECO:0008006" key="3">
    <source>
        <dbReference type="Google" id="ProtNLM"/>
    </source>
</evidence>